<gene>
    <name evidence="4" type="ORF">HDG70_000060</name>
</gene>
<dbReference type="Gene3D" id="3.30.70.1140">
    <property type="entry name" value="Phospho-2-dehydro-3-deoxyheptonate aldolase, domain 1"/>
    <property type="match status" value="1"/>
</dbReference>
<keyword evidence="5" id="KW-1185">Reference proteome</keyword>
<evidence type="ECO:0000256" key="1">
    <source>
        <dbReference type="ARBA" id="ARBA00022679"/>
    </source>
</evidence>
<feature type="domain" description="DAHP synthase ferredoxin-like" evidence="3">
    <location>
        <begin position="1"/>
        <end position="67"/>
    </location>
</feature>
<dbReference type="EC" id="2.5.1.54" evidence="4"/>
<dbReference type="Pfam" id="PF18152">
    <property type="entry name" value="DAHP_snth_FXD"/>
    <property type="match status" value="1"/>
</dbReference>
<dbReference type="EMBL" id="JACCBS010000001">
    <property type="protein sequence ID" value="NYE56354.1"/>
    <property type="molecule type" value="Genomic_DNA"/>
</dbReference>
<feature type="domain" description="DAHP synthetase I/KDSA" evidence="2">
    <location>
        <begin position="86"/>
        <end position="330"/>
    </location>
</feature>
<dbReference type="Pfam" id="PF00793">
    <property type="entry name" value="DAHP_synth_1"/>
    <property type="match status" value="1"/>
</dbReference>
<name>A0ABX2R5B2_9THEO</name>
<evidence type="ECO:0000313" key="5">
    <source>
        <dbReference type="Proteomes" id="UP000604066"/>
    </source>
</evidence>
<dbReference type="PANTHER" id="PTHR43018">
    <property type="entry name" value="PHOSPHO-2-DEHYDRO-3-DEOXYHEPTONATE ALDOLASE"/>
    <property type="match status" value="1"/>
</dbReference>
<dbReference type="Gene3D" id="3.20.20.70">
    <property type="entry name" value="Aldolase class I"/>
    <property type="match status" value="1"/>
</dbReference>
<dbReference type="InterPro" id="IPR006268">
    <property type="entry name" value="DAHP_syn_2"/>
</dbReference>
<dbReference type="Proteomes" id="UP000604066">
    <property type="component" value="Unassembled WGS sequence"/>
</dbReference>
<accession>A0ABX2R5B2</accession>
<reference evidence="4 5" key="1">
    <citation type="submission" date="2020-07" db="EMBL/GenBank/DDBJ databases">
        <title>Genomic Encyclopedia of Type Strains, Phase III (KMG-III): the genomes of soil and plant-associated and newly described type strains.</title>
        <authorList>
            <person name="Whitman W."/>
        </authorList>
    </citation>
    <scope>NUCLEOTIDE SEQUENCE [LARGE SCALE GENOMIC DNA]</scope>
    <source>
        <strain evidence="4 5">DSM 11255</strain>
    </source>
</reference>
<dbReference type="InterPro" id="IPR052899">
    <property type="entry name" value="Class-I_DAHP_synthase"/>
</dbReference>
<comment type="caution">
    <text evidence="4">The sequence shown here is derived from an EMBL/GenBank/DDBJ whole genome shotgun (WGS) entry which is preliminary data.</text>
</comment>
<dbReference type="NCBIfam" id="NF009239">
    <property type="entry name" value="PRK12595.1"/>
    <property type="match status" value="1"/>
</dbReference>
<keyword evidence="1 4" id="KW-0808">Transferase</keyword>
<dbReference type="GO" id="GO:0003849">
    <property type="term" value="F:3-deoxy-7-phosphoheptulonate synthase activity"/>
    <property type="evidence" value="ECO:0007669"/>
    <property type="project" value="UniProtKB-EC"/>
</dbReference>
<dbReference type="NCBIfam" id="NF006421">
    <property type="entry name" value="PRK08673.1"/>
    <property type="match status" value="1"/>
</dbReference>
<evidence type="ECO:0000313" key="4">
    <source>
        <dbReference type="EMBL" id="NYE56354.1"/>
    </source>
</evidence>
<proteinExistence type="predicted"/>
<dbReference type="SUPFAM" id="SSF51569">
    <property type="entry name" value="Aldolase"/>
    <property type="match status" value="1"/>
</dbReference>
<dbReference type="PANTHER" id="PTHR43018:SF2">
    <property type="entry name" value="PHOSPHO-2-DEHYDRO-3-DEOXYHEPTONATE ALDOLASE"/>
    <property type="match status" value="1"/>
</dbReference>
<evidence type="ECO:0000259" key="2">
    <source>
        <dbReference type="Pfam" id="PF00793"/>
    </source>
</evidence>
<dbReference type="InterPro" id="IPR013785">
    <property type="entry name" value="Aldolase_TIM"/>
</dbReference>
<sequence length="336" mass="36865">MIVVFKKSATREQIEAVRKKLLASGFTPHLSEGVERTIIGIIGDKRNLADLNLELMPGVDTLVPILKPYKLASKEFREKTEINIKGETIGSGNFTIIAGPCAVESRESLKAVAQFLKDKGIKFLRGGTFKPRTSPYSFQGLGEEGVIILQEIGQEYGLITVTEVLEAKDVEFVAERIDILQVGARNMQNFALLKELSQVENPVILKRGLSATIEEWLLAAEYLLSGGNQKVILCERGIRTFETATRNTLDLSAVALVKQLSHLPVIVDPSHATGKRELILPLSRAALALGADGLMIEVHPEPEKALSDGPQSLNFSEFSTLYAELNTLQQVLEGFK</sequence>
<organism evidence="4 5">
    <name type="scientific">Carboxydothermus ferrireducens DSM 11255</name>
    <dbReference type="NCBI Taxonomy" id="1119529"/>
    <lineage>
        <taxon>Bacteria</taxon>
        <taxon>Bacillati</taxon>
        <taxon>Bacillota</taxon>
        <taxon>Clostridia</taxon>
        <taxon>Thermoanaerobacterales</taxon>
        <taxon>Thermoanaerobacteraceae</taxon>
        <taxon>Carboxydothermus</taxon>
    </lineage>
</organism>
<dbReference type="RefSeq" id="WP_011343409.1">
    <property type="nucleotide sequence ID" value="NZ_ATYG01000002.1"/>
</dbReference>
<evidence type="ECO:0000259" key="3">
    <source>
        <dbReference type="Pfam" id="PF18152"/>
    </source>
</evidence>
<dbReference type="InterPro" id="IPR041071">
    <property type="entry name" value="DAHP_snth_FXD"/>
</dbReference>
<protein>
    <submittedName>
        <fullName evidence="4">3-deoxy-7-phosphoheptulonate synthase</fullName>
        <ecNumber evidence="4">2.5.1.54</ecNumber>
    </submittedName>
</protein>
<dbReference type="NCBIfam" id="TIGR01361">
    <property type="entry name" value="DAHP_synth_Bsub"/>
    <property type="match status" value="1"/>
</dbReference>
<dbReference type="InterPro" id="IPR006218">
    <property type="entry name" value="DAHP1/KDSA"/>
</dbReference>